<protein>
    <submittedName>
        <fullName evidence="1">Uncharacterized protein</fullName>
    </submittedName>
</protein>
<comment type="caution">
    <text evidence="1">The sequence shown here is derived from an EMBL/GenBank/DDBJ whole genome shotgun (WGS) entry which is preliminary data.</text>
</comment>
<proteinExistence type="predicted"/>
<dbReference type="AlphaFoldDB" id="A0A267GYR1"/>
<dbReference type="Proteomes" id="UP000215902">
    <property type="component" value="Unassembled WGS sequence"/>
</dbReference>
<organism evidence="1 2">
    <name type="scientific">Macrostomum lignano</name>
    <dbReference type="NCBI Taxonomy" id="282301"/>
    <lineage>
        <taxon>Eukaryota</taxon>
        <taxon>Metazoa</taxon>
        <taxon>Spiralia</taxon>
        <taxon>Lophotrochozoa</taxon>
        <taxon>Platyhelminthes</taxon>
        <taxon>Rhabditophora</taxon>
        <taxon>Macrostomorpha</taxon>
        <taxon>Macrostomida</taxon>
        <taxon>Macrostomidae</taxon>
        <taxon>Macrostomum</taxon>
    </lineage>
</organism>
<reference evidence="1 2" key="1">
    <citation type="submission" date="2017-06" db="EMBL/GenBank/DDBJ databases">
        <title>A platform for efficient transgenesis in Macrostomum lignano, a flatworm model organism for stem cell research.</title>
        <authorList>
            <person name="Berezikov E."/>
        </authorList>
    </citation>
    <scope>NUCLEOTIDE SEQUENCE [LARGE SCALE GENOMIC DNA]</scope>
    <source>
        <strain evidence="1">DV1</strain>
        <tissue evidence="1">Whole organism</tissue>
    </source>
</reference>
<evidence type="ECO:0000313" key="2">
    <source>
        <dbReference type="Proteomes" id="UP000215902"/>
    </source>
</evidence>
<sequence length="162" mass="18649">MAKNLRSACERSASAGYIRVPGSLWITRNRTASAASFTATWQLSSLDWIARLQKVKIARTQPQLRLQKVKIARTQPQLRLQKVKIARTQPQLRLQKVKIARTQPQLRLQKVKIARTQPQLRRKDERDEPPPSMAFECVCLWRGVGGVASRRYCYLHNAFANE</sequence>
<gene>
    <name evidence="1" type="ORF">BOX15_Mlig032649g1</name>
</gene>
<dbReference type="EMBL" id="NIVC01000094">
    <property type="protein sequence ID" value="PAA91170.1"/>
    <property type="molecule type" value="Genomic_DNA"/>
</dbReference>
<accession>A0A267GYR1</accession>
<keyword evidence="2" id="KW-1185">Reference proteome</keyword>
<name>A0A267GYR1_9PLAT</name>
<evidence type="ECO:0000313" key="1">
    <source>
        <dbReference type="EMBL" id="PAA91170.1"/>
    </source>
</evidence>